<dbReference type="InterPro" id="IPR012347">
    <property type="entry name" value="Ferritin-like"/>
</dbReference>
<reference evidence="1 2" key="1">
    <citation type="submission" date="2024-09" db="EMBL/GenBank/DDBJ databases">
        <authorList>
            <person name="Sun Q."/>
            <person name="Mori K."/>
        </authorList>
    </citation>
    <scope>NUCLEOTIDE SEQUENCE [LARGE SCALE GENOMIC DNA]</scope>
    <source>
        <strain evidence="1 2">CCM 7228</strain>
    </source>
</reference>
<name>A0ABV6GI66_9BACI</name>
<sequence>MVLKYFLEKVEDIEILPILEYALELAQSHLQKLTFIFNSEKFLIPYGFKDQEDVEVTAPPLFSDTYYLFYLQQWGQMGLDGYSISLSLAARSDVFEYFSECIDESKELLKKTVNVLLSKGLYIRAPYIVTPKKVDFIKKQSFLTGWLGERRPLTALEITNLYANLQRNVLAGLQ</sequence>
<dbReference type="Proteomes" id="UP001589854">
    <property type="component" value="Unassembled WGS sequence"/>
</dbReference>
<evidence type="ECO:0000313" key="1">
    <source>
        <dbReference type="EMBL" id="MFC0273380.1"/>
    </source>
</evidence>
<proteinExistence type="predicted"/>
<dbReference type="Pfam" id="PF11553">
    <property type="entry name" value="DUF3231"/>
    <property type="match status" value="1"/>
</dbReference>
<dbReference type="InterPro" id="IPR021617">
    <property type="entry name" value="DUF3231"/>
</dbReference>
<organism evidence="1 2">
    <name type="scientific">Metabacillus herbersteinensis</name>
    <dbReference type="NCBI Taxonomy" id="283816"/>
    <lineage>
        <taxon>Bacteria</taxon>
        <taxon>Bacillati</taxon>
        <taxon>Bacillota</taxon>
        <taxon>Bacilli</taxon>
        <taxon>Bacillales</taxon>
        <taxon>Bacillaceae</taxon>
        <taxon>Metabacillus</taxon>
    </lineage>
</organism>
<dbReference type="Gene3D" id="1.20.1260.10">
    <property type="match status" value="1"/>
</dbReference>
<comment type="caution">
    <text evidence="1">The sequence shown here is derived from an EMBL/GenBank/DDBJ whole genome shotgun (WGS) entry which is preliminary data.</text>
</comment>
<evidence type="ECO:0000313" key="2">
    <source>
        <dbReference type="Proteomes" id="UP001589854"/>
    </source>
</evidence>
<accession>A0ABV6GI66</accession>
<dbReference type="EMBL" id="JBHLVO010000020">
    <property type="protein sequence ID" value="MFC0273380.1"/>
    <property type="molecule type" value="Genomic_DNA"/>
</dbReference>
<protein>
    <submittedName>
        <fullName evidence="1">DUF3231 family protein</fullName>
    </submittedName>
</protein>
<keyword evidence="2" id="KW-1185">Reference proteome</keyword>
<gene>
    <name evidence="1" type="ORF">ACFFIX_18420</name>
</gene>